<comment type="caution">
    <text evidence="3">The sequence shown here is derived from an EMBL/GenBank/DDBJ whole genome shotgun (WGS) entry which is preliminary data.</text>
</comment>
<dbReference type="Pfam" id="PF05548">
    <property type="entry name" value="Peptidase_M11"/>
    <property type="match status" value="1"/>
</dbReference>
<feature type="compositionally biased region" description="Gly residues" evidence="1">
    <location>
        <begin position="99"/>
        <end position="111"/>
    </location>
</feature>
<proteinExistence type="predicted"/>
<evidence type="ECO:0000313" key="4">
    <source>
        <dbReference type="Proteomes" id="UP000236333"/>
    </source>
</evidence>
<feature type="region of interest" description="Disordered" evidence="1">
    <location>
        <begin position="676"/>
        <end position="712"/>
    </location>
</feature>
<evidence type="ECO:0000313" key="3">
    <source>
        <dbReference type="EMBL" id="PNH06767.1"/>
    </source>
</evidence>
<evidence type="ECO:0000256" key="1">
    <source>
        <dbReference type="SAM" id="MobiDB-lite"/>
    </source>
</evidence>
<accession>A0A2J8A2M2</accession>
<dbReference type="InterPro" id="IPR008752">
    <property type="entry name" value="Peptidase_M11"/>
</dbReference>
<dbReference type="Proteomes" id="UP000236333">
    <property type="component" value="Unassembled WGS sequence"/>
</dbReference>
<feature type="domain" description="Peptidase M11 gametolysin" evidence="2">
    <location>
        <begin position="197"/>
        <end position="460"/>
    </location>
</feature>
<protein>
    <submittedName>
        <fullName evidence="3">Autolysin</fullName>
    </submittedName>
</protein>
<dbReference type="EMBL" id="PGGS01000216">
    <property type="protein sequence ID" value="PNH06767.1"/>
    <property type="molecule type" value="Genomic_DNA"/>
</dbReference>
<evidence type="ECO:0000259" key="2">
    <source>
        <dbReference type="Pfam" id="PF05548"/>
    </source>
</evidence>
<dbReference type="PANTHER" id="PTHR23202:SF124">
    <property type="entry name" value="C2H2-TYPE DOMAIN-CONTAINING PROTEIN-RELATED"/>
    <property type="match status" value="1"/>
</dbReference>
<name>A0A2J8A2M2_9CHLO</name>
<sequence length="712" mass="71347">MNSDASSQVDPAVASANRPTTSAWLRTSNGELVGLRAGIQDPIELAHLYGAGSFLRVRGTQLPASPGNGTAPYGADAVAQLRSAAAGGEGDQPPASSSRGGGSNNNSGGGSSSDSGDKDDSGSESVSGGVGAAAITMVAVDGVELLAAATTNLVGARSGARSTAVAAALGAQIREYSGAGGPGPVALFRALFIPISFDCDSAGSAPALTEQELETFLFGGPAAPSGVSMRSYVGYCSNGRNTFSHATSTILSGVTVPCTGPDFSTTGCDFSDFFRIGEQAAVEARSRLGSYEFERYNHIVLLMPGGWKARAAAGCEHFVGAAEIGISRTNVDGSPGFGIVAMTDDLLFPSEASPVLLHELLHNVGIWHSGKLGSPWGDLTCVMGNCCSMRCPNAPNMLALRWAEPVDAGALAMEEVPVGTVLRYRLPLQHTAISTALLVDATAGSGNGLQYYMSYRKATPPFEDIQGMDSWASVQVHVRFLGAARTSQPLQDTLQYARLSRPGLSWQDDVSRLAVTVVQLQQNTAEITLCRAPPRRHAGQHQLGGLRPVAARRRRQPGAPALPLAARLTKDRTGGPAGAVAATLVAAAAAAAACTGAEEPQAAAAPAVAPAAAPTTVPSAASAATPSAEAPAAAAPIVAPAAATAATAQTAAASAAAQAASSAAAQAAAAPSQAASGVAPAAAAPATAPAAAAPTSAAEAEQANKAKQAALS</sequence>
<dbReference type="PANTHER" id="PTHR23202">
    <property type="entry name" value="WASP INTERACTING PROTEIN-RELATED"/>
    <property type="match status" value="1"/>
</dbReference>
<dbReference type="AlphaFoldDB" id="A0A2J8A2M2"/>
<feature type="region of interest" description="Disordered" evidence="1">
    <location>
        <begin position="1"/>
        <end position="25"/>
    </location>
</feature>
<feature type="region of interest" description="Disordered" evidence="1">
    <location>
        <begin position="84"/>
        <end position="127"/>
    </location>
</feature>
<dbReference type="OrthoDB" id="545544at2759"/>
<reference evidence="3 4" key="1">
    <citation type="journal article" date="2017" name="Mol. Biol. Evol.">
        <title>The 4-celled Tetrabaena socialis nuclear genome reveals the essential components for genetic control of cell number at the origin of multicellularity in the volvocine lineage.</title>
        <authorList>
            <person name="Featherston J."/>
            <person name="Arakaki Y."/>
            <person name="Hanschen E.R."/>
            <person name="Ferris P.J."/>
            <person name="Michod R.E."/>
            <person name="Olson B.J.S.C."/>
            <person name="Nozaki H."/>
            <person name="Durand P.M."/>
        </authorList>
    </citation>
    <scope>NUCLEOTIDE SEQUENCE [LARGE SCALE GENOMIC DNA]</scope>
    <source>
        <strain evidence="3 4">NIES-571</strain>
    </source>
</reference>
<keyword evidence="4" id="KW-1185">Reference proteome</keyword>
<gene>
    <name evidence="3" type="ORF">TSOC_006833</name>
</gene>
<organism evidence="3 4">
    <name type="scientific">Tetrabaena socialis</name>
    <dbReference type="NCBI Taxonomy" id="47790"/>
    <lineage>
        <taxon>Eukaryota</taxon>
        <taxon>Viridiplantae</taxon>
        <taxon>Chlorophyta</taxon>
        <taxon>core chlorophytes</taxon>
        <taxon>Chlorophyceae</taxon>
        <taxon>CS clade</taxon>
        <taxon>Chlamydomonadales</taxon>
        <taxon>Tetrabaenaceae</taxon>
        <taxon>Tetrabaena</taxon>
    </lineage>
</organism>